<keyword evidence="3" id="KW-1185">Reference proteome</keyword>
<organism evidence="2 3">
    <name type="scientific">Jatropha curcas</name>
    <name type="common">Barbados nut</name>
    <dbReference type="NCBI Taxonomy" id="180498"/>
    <lineage>
        <taxon>Eukaryota</taxon>
        <taxon>Viridiplantae</taxon>
        <taxon>Streptophyta</taxon>
        <taxon>Embryophyta</taxon>
        <taxon>Tracheophyta</taxon>
        <taxon>Spermatophyta</taxon>
        <taxon>Magnoliopsida</taxon>
        <taxon>eudicotyledons</taxon>
        <taxon>Gunneridae</taxon>
        <taxon>Pentapetalae</taxon>
        <taxon>rosids</taxon>
        <taxon>fabids</taxon>
        <taxon>Malpighiales</taxon>
        <taxon>Euphorbiaceae</taxon>
        <taxon>Crotonoideae</taxon>
        <taxon>Jatropheae</taxon>
        <taxon>Jatropha</taxon>
    </lineage>
</organism>
<gene>
    <name evidence="2" type="ORF">JCGZ_21168</name>
</gene>
<evidence type="ECO:0000256" key="1">
    <source>
        <dbReference type="SAM" id="MobiDB-lite"/>
    </source>
</evidence>
<feature type="compositionally biased region" description="Polar residues" evidence="1">
    <location>
        <begin position="49"/>
        <end position="60"/>
    </location>
</feature>
<dbReference type="AlphaFoldDB" id="A0A067JAB4"/>
<feature type="region of interest" description="Disordered" evidence="1">
    <location>
        <begin position="36"/>
        <end position="61"/>
    </location>
</feature>
<name>A0A067JAB4_JATCU</name>
<proteinExistence type="predicted"/>
<dbReference type="EMBL" id="KK915662">
    <property type="protein sequence ID" value="KDP20697.1"/>
    <property type="molecule type" value="Genomic_DNA"/>
</dbReference>
<dbReference type="Proteomes" id="UP000027138">
    <property type="component" value="Unassembled WGS sequence"/>
</dbReference>
<dbReference type="OrthoDB" id="1729514at2759"/>
<evidence type="ECO:0000313" key="3">
    <source>
        <dbReference type="Proteomes" id="UP000027138"/>
    </source>
</evidence>
<dbReference type="STRING" id="180498.A0A067JAB4"/>
<dbReference type="KEGG" id="jcu:105649288"/>
<evidence type="ECO:0000313" key="2">
    <source>
        <dbReference type="EMBL" id="KDP20697.1"/>
    </source>
</evidence>
<sequence length="166" mass="18678">MADPTSRTRAQMAPTNDDNRLKCACDAGILSDACPYDNANDHDIDSEDSNQPQSSDSESCESTRLDDLAASCFRVFSDSLSRMELAEMEMIRARETSRWEAEKRRMELDAELTRMMLRTQLQIASVVAGKGPNKKRKRVEQEEDESAISTREGALLLSLLQCNFSF</sequence>
<reference evidence="2 3" key="1">
    <citation type="journal article" date="2014" name="PLoS ONE">
        <title>Global Analysis of Gene Expression Profiles in Physic Nut (Jatropha curcas L.) Seedlings Exposed to Salt Stress.</title>
        <authorList>
            <person name="Zhang L."/>
            <person name="Zhang C."/>
            <person name="Wu P."/>
            <person name="Chen Y."/>
            <person name="Li M."/>
            <person name="Jiang H."/>
            <person name="Wu G."/>
        </authorList>
    </citation>
    <scope>NUCLEOTIDE SEQUENCE [LARGE SCALE GENOMIC DNA]</scope>
    <source>
        <strain evidence="3">cv. GZQX0401</strain>
        <tissue evidence="2">Young leaves</tissue>
    </source>
</reference>
<protein>
    <submittedName>
        <fullName evidence="2">Uncharacterized protein</fullName>
    </submittedName>
</protein>
<accession>A0A067JAB4</accession>